<comment type="subcellular location">
    <subcellularLocation>
        <location evidence="1">Membrane</location>
        <topology evidence="1">Single-pass membrane protein</topology>
    </subcellularLocation>
</comment>
<dbReference type="KEGG" id="rarg:115732285"/>
<evidence type="ECO:0000313" key="8">
    <source>
        <dbReference type="RefSeq" id="XP_030518788.1"/>
    </source>
</evidence>
<protein>
    <submittedName>
        <fullName evidence="8">NDR1/HIN1-like protein 1</fullName>
    </submittedName>
</protein>
<evidence type="ECO:0000313" key="7">
    <source>
        <dbReference type="Proteomes" id="UP000827889"/>
    </source>
</evidence>
<dbReference type="GO" id="GO:0009506">
    <property type="term" value="C:plasmodesma"/>
    <property type="evidence" value="ECO:0007669"/>
    <property type="project" value="TreeGrafter"/>
</dbReference>
<feature type="transmembrane region" description="Helical" evidence="5">
    <location>
        <begin position="21"/>
        <end position="44"/>
    </location>
</feature>
<dbReference type="GeneID" id="115732285"/>
<reference evidence="8" key="1">
    <citation type="submission" date="2025-08" db="UniProtKB">
        <authorList>
            <consortium name="RefSeq"/>
        </authorList>
    </citation>
    <scope>IDENTIFICATION</scope>
    <source>
        <tissue evidence="8">Leaf</tissue>
    </source>
</reference>
<organism evidence="7 8">
    <name type="scientific">Rhodamnia argentea</name>
    <dbReference type="NCBI Taxonomy" id="178133"/>
    <lineage>
        <taxon>Eukaryota</taxon>
        <taxon>Viridiplantae</taxon>
        <taxon>Streptophyta</taxon>
        <taxon>Embryophyta</taxon>
        <taxon>Tracheophyta</taxon>
        <taxon>Spermatophyta</taxon>
        <taxon>Magnoliopsida</taxon>
        <taxon>eudicotyledons</taxon>
        <taxon>Gunneridae</taxon>
        <taxon>Pentapetalae</taxon>
        <taxon>rosids</taxon>
        <taxon>malvids</taxon>
        <taxon>Myrtales</taxon>
        <taxon>Myrtaceae</taxon>
        <taxon>Myrtoideae</taxon>
        <taxon>Myrteae</taxon>
        <taxon>Australasian group</taxon>
        <taxon>Rhodamnia</taxon>
    </lineage>
</organism>
<dbReference type="Pfam" id="PF03168">
    <property type="entry name" value="LEA_2"/>
    <property type="match status" value="1"/>
</dbReference>
<evidence type="ECO:0000256" key="5">
    <source>
        <dbReference type="SAM" id="Phobius"/>
    </source>
</evidence>
<evidence type="ECO:0000259" key="6">
    <source>
        <dbReference type="Pfam" id="PF03168"/>
    </source>
</evidence>
<dbReference type="Proteomes" id="UP000827889">
    <property type="component" value="Chromosome 10"/>
</dbReference>
<keyword evidence="2 5" id="KW-0812">Transmembrane</keyword>
<evidence type="ECO:0000256" key="4">
    <source>
        <dbReference type="ARBA" id="ARBA00023136"/>
    </source>
</evidence>
<proteinExistence type="predicted"/>
<evidence type="ECO:0000256" key="3">
    <source>
        <dbReference type="ARBA" id="ARBA00022989"/>
    </source>
</evidence>
<keyword evidence="7" id="KW-1185">Reference proteome</keyword>
<dbReference type="AlphaFoldDB" id="A0A8B8N8P5"/>
<gene>
    <name evidence="8" type="primary">LOC115732285</name>
</gene>
<name>A0A8B8N8P5_9MYRT</name>
<keyword evidence="3 5" id="KW-1133">Transmembrane helix</keyword>
<dbReference type="PANTHER" id="PTHR31415:SF9">
    <property type="entry name" value="OS05G0367900 PROTEIN"/>
    <property type="match status" value="1"/>
</dbReference>
<sequence>MNDDEKPLPPSSYSPRNARRSALMAVTVLLLIAGVAALVVYLIYRPERPRFSVVGAAVYDLNATSPPVVSTTMQFTLLIRNPNRRVSIYYDHLSAFVSYRGQAITPPASLPPLFHESRSTVELSPVLGGAAVPAAAEVGNGLAVDEAYGVVGLRVMVIGRLRYKAGAIRTGHYGLYVRCDVLVGLKKGFEGQVPLLASPPCKVDV</sequence>
<dbReference type="OrthoDB" id="746161at2759"/>
<evidence type="ECO:0000256" key="1">
    <source>
        <dbReference type="ARBA" id="ARBA00004167"/>
    </source>
</evidence>
<feature type="domain" description="Late embryogenesis abundant protein LEA-2 subgroup" evidence="6">
    <location>
        <begin position="76"/>
        <end position="167"/>
    </location>
</feature>
<keyword evidence="4 5" id="KW-0472">Membrane</keyword>
<evidence type="ECO:0000256" key="2">
    <source>
        <dbReference type="ARBA" id="ARBA00022692"/>
    </source>
</evidence>
<dbReference type="GO" id="GO:0098542">
    <property type="term" value="P:defense response to other organism"/>
    <property type="evidence" value="ECO:0007669"/>
    <property type="project" value="InterPro"/>
</dbReference>
<dbReference type="InterPro" id="IPR004864">
    <property type="entry name" value="LEA_2"/>
</dbReference>
<accession>A0A8B8N8P5</accession>
<dbReference type="RefSeq" id="XP_030518788.1">
    <property type="nucleotide sequence ID" value="XM_030662928.2"/>
</dbReference>
<dbReference type="GO" id="GO:0005886">
    <property type="term" value="C:plasma membrane"/>
    <property type="evidence" value="ECO:0007669"/>
    <property type="project" value="TreeGrafter"/>
</dbReference>
<dbReference type="InterPro" id="IPR044839">
    <property type="entry name" value="NDR1-like"/>
</dbReference>
<dbReference type="PANTHER" id="PTHR31415">
    <property type="entry name" value="OS05G0367900 PROTEIN"/>
    <property type="match status" value="1"/>
</dbReference>